<evidence type="ECO:0000256" key="6">
    <source>
        <dbReference type="ARBA" id="ARBA00022989"/>
    </source>
</evidence>
<protein>
    <submittedName>
        <fullName evidence="15">Putative hemolysin</fullName>
    </submittedName>
</protein>
<keyword evidence="4 10" id="KW-0812">Transmembrane</keyword>
<comment type="subcellular location">
    <subcellularLocation>
        <location evidence="1">Cell membrane</location>
        <topology evidence="1">Multi-pass membrane protein</topology>
    </subcellularLocation>
</comment>
<dbReference type="GO" id="GO:0050660">
    <property type="term" value="F:flavin adenine dinucleotide binding"/>
    <property type="evidence" value="ECO:0007669"/>
    <property type="project" value="InterPro"/>
</dbReference>
<dbReference type="PANTHER" id="PTHR22777:SF32">
    <property type="entry name" value="UPF0053 INNER MEMBRANE PROTEIN YFJD"/>
    <property type="match status" value="1"/>
</dbReference>
<evidence type="ECO:0000256" key="4">
    <source>
        <dbReference type="ARBA" id="ARBA00022692"/>
    </source>
</evidence>
<dbReference type="Pfam" id="PF03471">
    <property type="entry name" value="CorC_HlyC"/>
    <property type="match status" value="1"/>
</dbReference>
<evidence type="ECO:0000256" key="5">
    <source>
        <dbReference type="ARBA" id="ARBA00022737"/>
    </source>
</evidence>
<dbReference type="PROSITE" id="PS51846">
    <property type="entry name" value="CNNM"/>
    <property type="match status" value="1"/>
</dbReference>
<dbReference type="STRING" id="1122934.SAMN02745691_00968"/>
<dbReference type="Pfam" id="PF01595">
    <property type="entry name" value="CNNM"/>
    <property type="match status" value="1"/>
</dbReference>
<keyword evidence="3" id="KW-1003">Cell membrane</keyword>
<dbReference type="GO" id="GO:0005886">
    <property type="term" value="C:plasma membrane"/>
    <property type="evidence" value="ECO:0007669"/>
    <property type="project" value="UniProtKB-SubCell"/>
</dbReference>
<accession>A0A1M6EPG0</accession>
<evidence type="ECO:0000256" key="11">
    <source>
        <dbReference type="SAM" id="MobiDB-lite"/>
    </source>
</evidence>
<feature type="compositionally biased region" description="Acidic residues" evidence="11">
    <location>
        <begin position="442"/>
        <end position="457"/>
    </location>
</feature>
<feature type="transmembrane region" description="Helical" evidence="12">
    <location>
        <begin position="6"/>
        <end position="26"/>
    </location>
</feature>
<name>A0A1M6EPG0_9FIRM</name>
<dbReference type="InterPro" id="IPR036318">
    <property type="entry name" value="FAD-bd_PCMH-like_sf"/>
</dbReference>
<feature type="domain" description="CBS" evidence="13">
    <location>
        <begin position="292"/>
        <end position="349"/>
    </location>
</feature>
<dbReference type="InterPro" id="IPR002550">
    <property type="entry name" value="CNNM"/>
</dbReference>
<dbReference type="InterPro" id="IPR044751">
    <property type="entry name" value="Ion_transp-like_CBS"/>
</dbReference>
<dbReference type="Pfam" id="PF00571">
    <property type="entry name" value="CBS"/>
    <property type="match status" value="2"/>
</dbReference>
<keyword evidence="7 9" id="KW-0129">CBS domain</keyword>
<evidence type="ECO:0000313" key="16">
    <source>
        <dbReference type="Proteomes" id="UP000184342"/>
    </source>
</evidence>
<dbReference type="InterPro" id="IPR016169">
    <property type="entry name" value="FAD-bd_PCMH_sub2"/>
</dbReference>
<feature type="domain" description="CNNM transmembrane" evidence="14">
    <location>
        <begin position="2"/>
        <end position="204"/>
    </location>
</feature>
<dbReference type="RefSeq" id="WP_073993233.1">
    <property type="nucleotide sequence ID" value="NZ_FQYT01000008.1"/>
</dbReference>
<feature type="transmembrane region" description="Helical" evidence="12">
    <location>
        <begin position="138"/>
        <end position="163"/>
    </location>
</feature>
<dbReference type="Gene3D" id="3.10.580.10">
    <property type="entry name" value="CBS-domain"/>
    <property type="match status" value="1"/>
</dbReference>
<proteinExistence type="inferred from homology"/>
<reference evidence="15 16" key="1">
    <citation type="submission" date="2016-11" db="EMBL/GenBank/DDBJ databases">
        <authorList>
            <person name="Jaros S."/>
            <person name="Januszkiewicz K."/>
            <person name="Wedrychowicz H."/>
        </authorList>
    </citation>
    <scope>NUCLEOTIDE SEQUENCE [LARGE SCALE GENOMIC DNA]</scope>
    <source>
        <strain evidence="15 16">DSM 15970</strain>
    </source>
</reference>
<dbReference type="OrthoDB" id="9798188at2"/>
<organism evidence="15 16">
    <name type="scientific">Parasporobacterium paucivorans DSM 15970</name>
    <dbReference type="NCBI Taxonomy" id="1122934"/>
    <lineage>
        <taxon>Bacteria</taxon>
        <taxon>Bacillati</taxon>
        <taxon>Bacillota</taxon>
        <taxon>Clostridia</taxon>
        <taxon>Lachnospirales</taxon>
        <taxon>Lachnospiraceae</taxon>
        <taxon>Parasporobacterium</taxon>
    </lineage>
</organism>
<sequence length="457" mass="51199">MDDGGPLSSIGLLIVCIIINMILYGFGSAIQNISDQSLEKRDGQGGGKAKRVQAIIDKPARFVGTIQVISFITDILIGIIVLNEFGGMLSDWALKELTGNWLVIPVSYIIVTLIILFLVLSFGVLIPKKLASRYSEGWCFSLVDIVSFLMVVFTPITSVVNILTKGILKMFGMGLNEEVEEVTEEEIMSMVNEGHEQGTILASEAEMINNIFELGDKEAANIMTHRKNIVAINGDMTLSETVTYILNESNSRFPVYEEAIDNVLGILHLKDAMIYNEDITFRDMPISKIPGLLRKAHFIPETRKLDVLFRDMQSNKIHIEIVVDEYGQVAGLIAMEDILEEIVGNILDEYDVDEEDIIYQEDGSYLVKGSMFLEDLEDVLKVEFNEEDYDTLNGFLISRLDRIPSEDDKPDDLYVDGYHYEIISVENKMISLVKITPPAGDSPEEGTENNEISEERV</sequence>
<dbReference type="Proteomes" id="UP000184342">
    <property type="component" value="Unassembled WGS sequence"/>
</dbReference>
<feature type="transmembrane region" description="Helical" evidence="12">
    <location>
        <begin position="60"/>
        <end position="82"/>
    </location>
</feature>
<dbReference type="InterPro" id="IPR000644">
    <property type="entry name" value="CBS_dom"/>
</dbReference>
<evidence type="ECO:0000256" key="3">
    <source>
        <dbReference type="ARBA" id="ARBA00022475"/>
    </source>
</evidence>
<evidence type="ECO:0000259" key="13">
    <source>
        <dbReference type="PROSITE" id="PS51371"/>
    </source>
</evidence>
<keyword evidence="8 10" id="KW-0472">Membrane</keyword>
<feature type="domain" description="CBS" evidence="13">
    <location>
        <begin position="223"/>
        <end position="284"/>
    </location>
</feature>
<evidence type="ECO:0000256" key="8">
    <source>
        <dbReference type="ARBA" id="ARBA00023136"/>
    </source>
</evidence>
<evidence type="ECO:0000259" key="14">
    <source>
        <dbReference type="PROSITE" id="PS51846"/>
    </source>
</evidence>
<dbReference type="EMBL" id="FQYT01000008">
    <property type="protein sequence ID" value="SHI87405.1"/>
    <property type="molecule type" value="Genomic_DNA"/>
</dbReference>
<dbReference type="PANTHER" id="PTHR22777">
    <property type="entry name" value="HEMOLYSIN-RELATED"/>
    <property type="match status" value="1"/>
</dbReference>
<feature type="transmembrane region" description="Helical" evidence="12">
    <location>
        <begin position="102"/>
        <end position="126"/>
    </location>
</feature>
<keyword evidence="5" id="KW-0677">Repeat</keyword>
<dbReference type="InterPro" id="IPR046342">
    <property type="entry name" value="CBS_dom_sf"/>
</dbReference>
<keyword evidence="6 10" id="KW-1133">Transmembrane helix</keyword>
<gene>
    <name evidence="15" type="ORF">SAMN02745691_00968</name>
</gene>
<evidence type="ECO:0000256" key="10">
    <source>
        <dbReference type="PROSITE-ProRule" id="PRU01193"/>
    </source>
</evidence>
<evidence type="ECO:0000256" key="9">
    <source>
        <dbReference type="PROSITE-ProRule" id="PRU00703"/>
    </source>
</evidence>
<dbReference type="SUPFAM" id="SSF56176">
    <property type="entry name" value="FAD-binding/transporter-associated domain-like"/>
    <property type="match status" value="1"/>
</dbReference>
<dbReference type="FunFam" id="3.10.580.10:FF:000002">
    <property type="entry name" value="Magnesium/cobalt efflux protein CorC"/>
    <property type="match status" value="1"/>
</dbReference>
<keyword evidence="16" id="KW-1185">Reference proteome</keyword>
<evidence type="ECO:0000256" key="2">
    <source>
        <dbReference type="ARBA" id="ARBA00006337"/>
    </source>
</evidence>
<evidence type="ECO:0000256" key="1">
    <source>
        <dbReference type="ARBA" id="ARBA00004651"/>
    </source>
</evidence>
<dbReference type="SUPFAM" id="SSF54631">
    <property type="entry name" value="CBS-domain pair"/>
    <property type="match status" value="1"/>
</dbReference>
<dbReference type="InterPro" id="IPR005170">
    <property type="entry name" value="Transptr-assoc_dom"/>
</dbReference>
<dbReference type="Gene3D" id="3.30.465.10">
    <property type="match status" value="1"/>
</dbReference>
<dbReference type="PROSITE" id="PS51371">
    <property type="entry name" value="CBS"/>
    <property type="match status" value="2"/>
</dbReference>
<dbReference type="SMART" id="SM01091">
    <property type="entry name" value="CorC_HlyC"/>
    <property type="match status" value="1"/>
</dbReference>
<dbReference type="CDD" id="cd04590">
    <property type="entry name" value="CBS_pair_CorC_HlyC_assoc"/>
    <property type="match status" value="1"/>
</dbReference>
<comment type="similarity">
    <text evidence="2">Belongs to the UPF0053 family.</text>
</comment>
<evidence type="ECO:0000313" key="15">
    <source>
        <dbReference type="EMBL" id="SHI87405.1"/>
    </source>
</evidence>
<dbReference type="AlphaFoldDB" id="A0A1M6EPG0"/>
<feature type="region of interest" description="Disordered" evidence="11">
    <location>
        <begin position="436"/>
        <end position="457"/>
    </location>
</feature>
<evidence type="ECO:0000256" key="12">
    <source>
        <dbReference type="SAM" id="Phobius"/>
    </source>
</evidence>
<evidence type="ECO:0000256" key="7">
    <source>
        <dbReference type="ARBA" id="ARBA00023122"/>
    </source>
</evidence>